<evidence type="ECO:0000256" key="1">
    <source>
        <dbReference type="SAM" id="Phobius"/>
    </source>
</evidence>
<keyword evidence="1" id="KW-1133">Transmembrane helix</keyword>
<proteinExistence type="predicted"/>
<name>A0A1H8Z750_9LACT</name>
<dbReference type="Proteomes" id="UP000198833">
    <property type="component" value="Unassembled WGS sequence"/>
</dbReference>
<dbReference type="AlphaFoldDB" id="A0A1H8Z750"/>
<gene>
    <name evidence="2" type="ORF">SAMN04488558_101169</name>
</gene>
<feature type="transmembrane region" description="Helical" evidence="1">
    <location>
        <begin position="33"/>
        <end position="57"/>
    </location>
</feature>
<dbReference type="EMBL" id="FOEN01000001">
    <property type="protein sequence ID" value="SEP60212.1"/>
    <property type="molecule type" value="Genomic_DNA"/>
</dbReference>
<evidence type="ECO:0000313" key="2">
    <source>
        <dbReference type="EMBL" id="SEP60212.1"/>
    </source>
</evidence>
<accession>A0A1H8Z750</accession>
<protein>
    <submittedName>
        <fullName evidence="2">Uncharacterized protein</fullName>
    </submittedName>
</protein>
<evidence type="ECO:0000313" key="3">
    <source>
        <dbReference type="Proteomes" id="UP000198833"/>
    </source>
</evidence>
<keyword evidence="3" id="KW-1185">Reference proteome</keyword>
<dbReference type="STRING" id="89093.SAMN04488558_101169"/>
<reference evidence="2 3" key="1">
    <citation type="submission" date="2016-10" db="EMBL/GenBank/DDBJ databases">
        <authorList>
            <person name="de Groot N.N."/>
        </authorList>
    </citation>
    <scope>NUCLEOTIDE SEQUENCE [LARGE SCALE GENOMIC DNA]</scope>
    <source>
        <strain evidence="2 3">DSM 15695</strain>
    </source>
</reference>
<sequence>MWKSALNKMLWGLLVIFAFRFFSDMFTGTPFNPQWYLTAFLIILVTTLISTEAIILYKRHKH</sequence>
<organism evidence="2 3">
    <name type="scientific">Ignavigranum ruoffiae</name>
    <dbReference type="NCBI Taxonomy" id="89093"/>
    <lineage>
        <taxon>Bacteria</taxon>
        <taxon>Bacillati</taxon>
        <taxon>Bacillota</taxon>
        <taxon>Bacilli</taxon>
        <taxon>Lactobacillales</taxon>
        <taxon>Aerococcaceae</taxon>
        <taxon>Ignavigranum</taxon>
    </lineage>
</organism>
<dbReference type="Gene3D" id="1.10.1760.20">
    <property type="match status" value="1"/>
</dbReference>
<keyword evidence="1" id="KW-0472">Membrane</keyword>
<keyword evidence="1" id="KW-0812">Transmembrane</keyword>